<gene>
    <name evidence="2" type="ORF">BST15_14510</name>
    <name evidence="1" type="ORF">WR43_05470</name>
</gene>
<organism evidence="1 3">
    <name type="scientific">Mycolicibacter arupensis</name>
    <dbReference type="NCBI Taxonomy" id="342002"/>
    <lineage>
        <taxon>Bacteria</taxon>
        <taxon>Bacillati</taxon>
        <taxon>Actinomycetota</taxon>
        <taxon>Actinomycetes</taxon>
        <taxon>Mycobacteriales</taxon>
        <taxon>Mycobacteriaceae</taxon>
        <taxon>Mycolicibacter</taxon>
    </lineage>
</organism>
<dbReference type="SUPFAM" id="SSF52540">
    <property type="entry name" value="P-loop containing nucleoside triphosphate hydrolases"/>
    <property type="match status" value="1"/>
</dbReference>
<reference evidence="1" key="2">
    <citation type="submission" date="2015-04" db="EMBL/GenBank/DDBJ databases">
        <title>Genome sequence of Mycobacterium arupense strain GUC1.</title>
        <authorList>
            <person name="Greninger A.L."/>
            <person name="Cunningham G."/>
            <person name="Chiu C.Y."/>
            <person name="Miller S."/>
        </authorList>
    </citation>
    <scope>NUCLEOTIDE SEQUENCE</scope>
    <source>
        <strain evidence="1">GUC1</strain>
    </source>
</reference>
<dbReference type="Pfam" id="PF05621">
    <property type="entry name" value="TniB"/>
    <property type="match status" value="1"/>
</dbReference>
<evidence type="ECO:0000313" key="1">
    <source>
        <dbReference type="EMBL" id="KKC00334.1"/>
    </source>
</evidence>
<dbReference type="InterPro" id="IPR027417">
    <property type="entry name" value="P-loop_NTPase"/>
</dbReference>
<reference evidence="2 4" key="3">
    <citation type="submission" date="2016-12" db="EMBL/GenBank/DDBJ databases">
        <title>The new phylogeny of genus Mycobacterium.</title>
        <authorList>
            <person name="Tortoli E."/>
            <person name="Trovato A."/>
            <person name="Cirillo D.M."/>
        </authorList>
    </citation>
    <scope>NUCLEOTIDE SEQUENCE [LARGE SCALE GENOMIC DNA]</scope>
    <source>
        <strain evidence="2 4">DSM 44942</strain>
    </source>
</reference>
<dbReference type="EMBL" id="LASW01000014">
    <property type="protein sequence ID" value="KKC00334.1"/>
    <property type="molecule type" value="Genomic_DNA"/>
</dbReference>
<dbReference type="EMBL" id="MVHH01000032">
    <property type="protein sequence ID" value="OQZ95303.1"/>
    <property type="molecule type" value="Genomic_DNA"/>
</dbReference>
<accession>A0A0F5MZV8</accession>
<dbReference type="AlphaFoldDB" id="A0A0F5MZV8"/>
<reference evidence="3" key="1">
    <citation type="submission" date="2015-04" db="EMBL/GenBank/DDBJ databases">
        <title>Genome sequence of Mycobacterium arupense GUC1.</title>
        <authorList>
            <person name="Greninger A.L."/>
            <person name="Cunningham G."/>
            <person name="Chiu C.Y."/>
            <person name="Miller S."/>
        </authorList>
    </citation>
    <scope>NUCLEOTIDE SEQUENCE [LARGE SCALE GENOMIC DNA]</scope>
    <source>
        <strain evidence="3">GUC1</strain>
    </source>
</reference>
<evidence type="ECO:0000313" key="2">
    <source>
        <dbReference type="EMBL" id="OQZ95303.1"/>
    </source>
</evidence>
<evidence type="ECO:0000313" key="3">
    <source>
        <dbReference type="Proteomes" id="UP000034416"/>
    </source>
</evidence>
<comment type="caution">
    <text evidence="1">The sequence shown here is derived from an EMBL/GenBank/DDBJ whole genome shotgun (WGS) entry which is preliminary data.</text>
</comment>
<dbReference type="Proteomes" id="UP000192327">
    <property type="component" value="Unassembled WGS sequence"/>
</dbReference>
<sequence length="374" mass="41459">MTASVQPPPHPANLDNLTLARNEGFFAFAEAPVLTRPEPLTRAGIKALGEAALIDYNAQRRTWHANLGPLRTPQLAELHEQLWDIVDSNHQTGDKPKSAVAIDGYPGLGKTTAALAFARDFHRREITERGSATPGGHRRIPVCRVGLTGNTGMVDFNRAMLDYFGHPGTHRGTAAQLAHRALDCVLACQTRLLMIDDLHFLRWRNTQGVEISNHFKYIANEFPVTIIYIGVGLTKHGLFSEGSSYQDAIIAQTGRRTTKLGMDAFTIKTKAERKRWRDLLLTLERRIVLADSHPGMLADELSDYLYARSTGHIGSLITLVNRGCQRAVRTGSERLTRDLLDRVKNDEASEKARQELQSALQAGKLTTRVSVRAS</sequence>
<dbReference type="OrthoDB" id="3337229at2"/>
<proteinExistence type="predicted"/>
<keyword evidence="4" id="KW-1185">Reference proteome</keyword>
<dbReference type="InterPro" id="IPR008868">
    <property type="entry name" value="TniB"/>
</dbReference>
<name>A0A0F5MZV8_9MYCO</name>
<dbReference type="STRING" id="342002.BST15_14510"/>
<dbReference type="PATRIC" id="fig|342002.3.peg.1887"/>
<evidence type="ECO:0000313" key="4">
    <source>
        <dbReference type="Proteomes" id="UP000192327"/>
    </source>
</evidence>
<protein>
    <submittedName>
        <fullName evidence="2">AAA family ATPase</fullName>
    </submittedName>
    <submittedName>
        <fullName evidence="1">ATPase AAA</fullName>
    </submittedName>
</protein>
<dbReference type="RefSeq" id="WP_046188563.1">
    <property type="nucleotide sequence ID" value="NZ_JACKUJ010000049.1"/>
</dbReference>
<dbReference type="Proteomes" id="UP000034416">
    <property type="component" value="Unassembled WGS sequence"/>
</dbReference>